<reference evidence="2" key="2">
    <citation type="submission" date="2022-06" db="UniProtKB">
        <authorList>
            <consortium name="EnsemblMetazoa"/>
        </authorList>
    </citation>
    <scope>IDENTIFICATION</scope>
</reference>
<reference evidence="3" key="1">
    <citation type="submission" date="2013-10" db="EMBL/GenBank/DDBJ databases">
        <title>Genome sequencing of Onchocerca volvulus.</title>
        <authorList>
            <person name="Cotton J."/>
            <person name="Tsai J."/>
            <person name="Stanley E."/>
            <person name="Tracey A."/>
            <person name="Holroyd N."/>
            <person name="Lustigman S."/>
            <person name="Berriman M."/>
        </authorList>
    </citation>
    <scope>NUCLEOTIDE SEQUENCE</scope>
</reference>
<evidence type="ECO:0000313" key="2">
    <source>
        <dbReference type="EnsemblMetazoa" id="OVOC8423.1"/>
    </source>
</evidence>
<protein>
    <submittedName>
        <fullName evidence="2">Uncharacterized protein</fullName>
    </submittedName>
</protein>
<sequence>MTGSLRPINRVVCEVYLKLAYFGDIDECSEQIYLIPVHSVGKYIYIMSNFPVQEEAYKVAEKQSSEKESKKNKLDKIKLPNKLQPNNIPKMRENEQFSVASLLGTSKMTHGIVEITQDSTLGFPKSPSKDLFQESRSTSWPLSKIKCVKVMAAGAGWNIEQLF</sequence>
<feature type="compositionally biased region" description="Basic and acidic residues" evidence="1">
    <location>
        <begin position="62"/>
        <end position="78"/>
    </location>
</feature>
<organism evidence="2 3">
    <name type="scientific">Onchocerca volvulus</name>
    <dbReference type="NCBI Taxonomy" id="6282"/>
    <lineage>
        <taxon>Eukaryota</taxon>
        <taxon>Metazoa</taxon>
        <taxon>Ecdysozoa</taxon>
        <taxon>Nematoda</taxon>
        <taxon>Chromadorea</taxon>
        <taxon>Rhabditida</taxon>
        <taxon>Spirurina</taxon>
        <taxon>Spiruromorpha</taxon>
        <taxon>Filarioidea</taxon>
        <taxon>Onchocercidae</taxon>
        <taxon>Onchocerca</taxon>
    </lineage>
</organism>
<dbReference type="AlphaFoldDB" id="A0A8R1Y4C6"/>
<dbReference type="EnsemblMetazoa" id="OVOC8423.1">
    <property type="protein sequence ID" value="OVOC8423.1"/>
    <property type="gene ID" value="WBGene00245232"/>
</dbReference>
<keyword evidence="3" id="KW-1185">Reference proteome</keyword>
<evidence type="ECO:0000313" key="3">
    <source>
        <dbReference type="Proteomes" id="UP000024404"/>
    </source>
</evidence>
<evidence type="ECO:0000256" key="1">
    <source>
        <dbReference type="SAM" id="MobiDB-lite"/>
    </source>
</evidence>
<dbReference type="Proteomes" id="UP000024404">
    <property type="component" value="Unassembled WGS sequence"/>
</dbReference>
<feature type="region of interest" description="Disordered" evidence="1">
    <location>
        <begin position="62"/>
        <end position="87"/>
    </location>
</feature>
<proteinExistence type="predicted"/>
<name>A0A8R1Y4C6_ONCVO</name>
<accession>A0A8R1Y4C6</accession>
<dbReference type="EMBL" id="CMVM020000248">
    <property type="status" value="NOT_ANNOTATED_CDS"/>
    <property type="molecule type" value="Genomic_DNA"/>
</dbReference>